<dbReference type="PANTHER" id="PTHR48475">
    <property type="entry name" value="RIBONUCLEASE H"/>
    <property type="match status" value="1"/>
</dbReference>
<keyword evidence="3" id="KW-0548">Nucleotidyltransferase</keyword>
<dbReference type="InterPro" id="IPR041588">
    <property type="entry name" value="Integrase_H2C2"/>
</dbReference>
<keyword evidence="5" id="KW-0255">Endonuclease</keyword>
<dbReference type="InterPro" id="IPR043502">
    <property type="entry name" value="DNA/RNA_pol_sf"/>
</dbReference>
<dbReference type="Pfam" id="PF03732">
    <property type="entry name" value="Retrotrans_gag"/>
    <property type="match status" value="1"/>
</dbReference>
<feature type="region of interest" description="Disordered" evidence="10">
    <location>
        <begin position="1"/>
        <end position="21"/>
    </location>
</feature>
<dbReference type="SUPFAM" id="SSF53098">
    <property type="entry name" value="Ribonuclease H-like"/>
    <property type="match status" value="2"/>
</dbReference>
<dbReference type="CDD" id="cd01647">
    <property type="entry name" value="RT_LTR"/>
    <property type="match status" value="1"/>
</dbReference>
<feature type="domain" description="Integrase catalytic" evidence="12">
    <location>
        <begin position="1346"/>
        <end position="1506"/>
    </location>
</feature>
<dbReference type="GO" id="GO:0003964">
    <property type="term" value="F:RNA-directed DNA polymerase activity"/>
    <property type="evidence" value="ECO:0007669"/>
    <property type="project" value="UniProtKB-KW"/>
</dbReference>
<evidence type="ECO:0000256" key="4">
    <source>
        <dbReference type="ARBA" id="ARBA00022722"/>
    </source>
</evidence>
<dbReference type="Pfam" id="PF13456">
    <property type="entry name" value="RVT_3"/>
    <property type="match status" value="1"/>
</dbReference>
<feature type="coiled-coil region" evidence="9">
    <location>
        <begin position="1536"/>
        <end position="1563"/>
    </location>
</feature>
<reference evidence="13" key="1">
    <citation type="submission" date="2018-02" db="EMBL/GenBank/DDBJ databases">
        <authorList>
            <person name="Cohen D.B."/>
            <person name="Kent A.D."/>
        </authorList>
    </citation>
    <scope>NUCLEOTIDE SEQUENCE</scope>
</reference>
<gene>
    <name evidence="13" type="ORF">FSB_LOCUS36659</name>
</gene>
<feature type="region of interest" description="Disordered" evidence="10">
    <location>
        <begin position="326"/>
        <end position="373"/>
    </location>
</feature>
<evidence type="ECO:0000313" key="13">
    <source>
        <dbReference type="EMBL" id="SPD08777.1"/>
    </source>
</evidence>
<dbReference type="GO" id="GO:0006310">
    <property type="term" value="P:DNA recombination"/>
    <property type="evidence" value="ECO:0007669"/>
    <property type="project" value="UniProtKB-KW"/>
</dbReference>
<dbReference type="InterPro" id="IPR041373">
    <property type="entry name" value="RT_RNaseH"/>
</dbReference>
<dbReference type="Pfam" id="PF00078">
    <property type="entry name" value="RVT_1"/>
    <property type="match status" value="1"/>
</dbReference>
<evidence type="ECO:0000256" key="6">
    <source>
        <dbReference type="ARBA" id="ARBA00022801"/>
    </source>
</evidence>
<feature type="region of interest" description="Disordered" evidence="10">
    <location>
        <begin position="444"/>
        <end position="506"/>
    </location>
</feature>
<evidence type="ECO:0000259" key="12">
    <source>
        <dbReference type="PROSITE" id="PS50994"/>
    </source>
</evidence>
<feature type="domain" description="RNase H type-1" evidence="11">
    <location>
        <begin position="1093"/>
        <end position="1222"/>
    </location>
</feature>
<dbReference type="EMBL" id="OIVN01003099">
    <property type="protein sequence ID" value="SPD08777.1"/>
    <property type="molecule type" value="Genomic_DNA"/>
</dbReference>
<dbReference type="GO" id="GO:0003676">
    <property type="term" value="F:nucleic acid binding"/>
    <property type="evidence" value="ECO:0007669"/>
    <property type="project" value="InterPro"/>
</dbReference>
<evidence type="ECO:0000256" key="9">
    <source>
        <dbReference type="SAM" id="Coils"/>
    </source>
</evidence>
<feature type="compositionally biased region" description="Basic and acidic residues" evidence="10">
    <location>
        <begin position="119"/>
        <end position="145"/>
    </location>
</feature>
<feature type="compositionally biased region" description="Polar residues" evidence="10">
    <location>
        <begin position="100"/>
        <end position="118"/>
    </location>
</feature>
<dbReference type="CDD" id="cd00303">
    <property type="entry name" value="retropepsin_like"/>
    <property type="match status" value="1"/>
</dbReference>
<keyword evidence="7" id="KW-0695">RNA-directed DNA polymerase</keyword>
<feature type="compositionally biased region" description="Basic and acidic residues" evidence="10">
    <location>
        <begin position="495"/>
        <end position="506"/>
    </location>
</feature>
<dbReference type="PROSITE" id="PS50879">
    <property type="entry name" value="RNASE_H_1"/>
    <property type="match status" value="1"/>
</dbReference>
<feature type="compositionally biased region" description="Basic and acidic residues" evidence="10">
    <location>
        <begin position="73"/>
        <end position="90"/>
    </location>
</feature>
<dbReference type="InterPro" id="IPR001584">
    <property type="entry name" value="Integrase_cat-core"/>
</dbReference>
<dbReference type="Pfam" id="PF00665">
    <property type="entry name" value="rve"/>
    <property type="match status" value="1"/>
</dbReference>
<dbReference type="InterPro" id="IPR002156">
    <property type="entry name" value="RNaseH_domain"/>
</dbReference>
<keyword evidence="2" id="KW-0808">Transferase</keyword>
<feature type="region of interest" description="Disordered" evidence="10">
    <location>
        <begin position="1208"/>
        <end position="1227"/>
    </location>
</feature>
<dbReference type="Gene3D" id="2.40.70.10">
    <property type="entry name" value="Acid Proteases"/>
    <property type="match status" value="1"/>
</dbReference>
<feature type="region of interest" description="Disordered" evidence="10">
    <location>
        <begin position="33"/>
        <end position="159"/>
    </location>
</feature>
<dbReference type="CDD" id="cd09279">
    <property type="entry name" value="RNase_HI_like"/>
    <property type="match status" value="1"/>
</dbReference>
<sequence length="1635" mass="186173">MEGAPNDGTSADPAMTPIERQMQVIATSIQDLARETSRQNQELWQAIRKGPQNPHDNNQPPPRGRNGSNDQEADNHQVTRRRDDEIERTPPRSRHRAESAGSSAPPSQHKTAKATRSSKQPERPGKSSKQPERQDRRDNSSRQPDHPAQSSRDPDDKTARLEKELREMRKQMGDMKNSLRAKAARNLDNLVHQADSPFIPSIADFPLPGSARVWFNKLESESIGSFVQLSRAFIDHFIGSQRRGRPPTHLLSVKQMEGESLRTFVHRFNEEAMKIDRPKEDVIVTAFMAGLRKWDFLYELCKDPPETMSELMYEATKHMNAEDALEAMDDPPPKRCKETEDRKPEPAKQKVPKFTETPERKRTTAPPVKFSSFTPLNTPIDKLLLQIQDDPSLRWPGKIRSDPNSRPKNLYCRFHRDHGHLTEECVALKEQVETLIRQGKLQKYVSRPTNARPAKPPAQREQAEHNRPAPVGEIRTIIGGPASGGTSRASRKAYARQDARGTHQPHDDALVITVNIAGFTTRRVMVDNGSSADILYLPAYQQMRLDKDKLHPMDAPLVGFTGDKVCPVGIVTLPITVGTHPKTVSKTVDFLVVNCPSAYNAIIGRPTLNRLRAVTSTYHLLLKFPTEHGIRGRGQNQTMTIEEQKILVKPSGELDTIGLEDGRPERTAKIGADLPPKMKESLVQFLKENKDVFAWSHKDMPGIDPSIISHKLNVNPSLRPIKQKRRVFAPEQNNAIMEEVDKLLAANFIREVFYPDWLANVVMVKKSTGKWRMCVDFTDLNKACPKDSFPLPRIDQLVDSTAGHKLLTFMDAFSGYNQIVMDESDQEKTSFITSRGLFCYKVMPFGLKNAGATYQRLMNRMFHDQIGRNVEVYVDDMLVKSKEEDSHLDDLRETFQTLRKYQMKAQPKGIEANPDKIKAILEMQPPKSTKEVQRLTGRIAALNRFMSRSTDKCLPFFKTLKKAFEWTDECQQAFEELKKYLTEPPLFSPSKQALRGAEERYPPMEKLAFALVTAARRLRPYFQAHTIVLLTNHPLRKAMNKPDAAGRLIQWSIEFSEFDIDYRPRTAIKAQALADFIAEFTSKDDEPTEDVEQTSKWTMNIDGSSTKDSGGIGVVLKSPEGDTIRQAVRLQYPTTNNEAEYEALLTGLEMAKVLGATELDVLSDSQLVVGQVNGDYEAKEGRMQRYLHQARHRISQFREVKLSRIPREQNAEADQLAKSASSSTADDKIKVVNQSSLQATEMNPVHAETSWMTPIISYLQRGTLPDNRHEARRLKVRASRFLMLQGTLYKRSFSLPYLRCLAPDEASYVMREIHEGICGDHSGARALQRKIVRAGYYWLSIKADAYQFVQCCDKCQWFANLLHSPPAELLKFLVVAIDYFTKWVEAEPLATITERNIQNFVWKAVICRFGIPRVLVSDNGKQFDNPRFRQFSQELGIHNHYSSPGHPQANGQVEVTNRSLLKLTKIRLEGVKGLWPEELPSILWAYRTTVRITTGETPFRMTFGNEAVVPVEIGMTTLRTSAYDDQQNEEQLRLNLDLIDEVRETAETRMKRYQEKMARHYNSKVKPRQLSVGDLVLRKVTLATKNPSEGKLGPNWEGPYKVIEIRRPGTYHLEDMDGQRLPHPWNAEHLRKYYP</sequence>
<dbReference type="InterPro" id="IPR005162">
    <property type="entry name" value="Retrotrans_gag_dom"/>
</dbReference>
<dbReference type="InterPro" id="IPR000477">
    <property type="entry name" value="RT_dom"/>
</dbReference>
<dbReference type="Pfam" id="PF17917">
    <property type="entry name" value="RT_RNaseH"/>
    <property type="match status" value="1"/>
</dbReference>
<dbReference type="InterPro" id="IPR021109">
    <property type="entry name" value="Peptidase_aspartic_dom_sf"/>
</dbReference>
<keyword evidence="8" id="KW-0233">DNA recombination</keyword>
<dbReference type="InterPro" id="IPR043128">
    <property type="entry name" value="Rev_trsase/Diguanyl_cyclase"/>
</dbReference>
<accession>A0A2N9H2N6</accession>
<evidence type="ECO:0000256" key="5">
    <source>
        <dbReference type="ARBA" id="ARBA00022759"/>
    </source>
</evidence>
<keyword evidence="4" id="KW-0540">Nuclease</keyword>
<evidence type="ECO:0000256" key="10">
    <source>
        <dbReference type="SAM" id="MobiDB-lite"/>
    </source>
</evidence>
<evidence type="ECO:0000256" key="2">
    <source>
        <dbReference type="ARBA" id="ARBA00022679"/>
    </source>
</evidence>
<evidence type="ECO:0000256" key="3">
    <source>
        <dbReference type="ARBA" id="ARBA00022695"/>
    </source>
</evidence>
<keyword evidence="6" id="KW-0378">Hydrolase</keyword>
<evidence type="ECO:0000256" key="1">
    <source>
        <dbReference type="ARBA" id="ARBA00012493"/>
    </source>
</evidence>
<proteinExistence type="predicted"/>
<dbReference type="Pfam" id="PF17921">
    <property type="entry name" value="Integrase_H2C2"/>
    <property type="match status" value="1"/>
</dbReference>
<dbReference type="EC" id="2.7.7.49" evidence="1"/>
<feature type="compositionally biased region" description="Basic and acidic residues" evidence="10">
    <location>
        <begin position="331"/>
        <end position="348"/>
    </location>
</feature>
<dbReference type="GO" id="GO:0004523">
    <property type="term" value="F:RNA-DNA hybrid ribonuclease activity"/>
    <property type="evidence" value="ECO:0007669"/>
    <property type="project" value="InterPro"/>
</dbReference>
<protein>
    <recommendedName>
        <fullName evidence="1">RNA-directed DNA polymerase</fullName>
        <ecNumber evidence="1">2.7.7.49</ecNumber>
    </recommendedName>
</protein>
<dbReference type="PROSITE" id="PS50994">
    <property type="entry name" value="INTEGRASE"/>
    <property type="match status" value="1"/>
</dbReference>
<name>A0A2N9H2N6_FAGSY</name>
<dbReference type="InterPro" id="IPR012337">
    <property type="entry name" value="RNaseH-like_sf"/>
</dbReference>
<dbReference type="PANTHER" id="PTHR48475:SF2">
    <property type="entry name" value="RIBONUCLEASE H"/>
    <property type="match status" value="1"/>
</dbReference>
<dbReference type="InterPro" id="IPR036397">
    <property type="entry name" value="RNaseH_sf"/>
</dbReference>
<dbReference type="SUPFAM" id="SSF56672">
    <property type="entry name" value="DNA/RNA polymerases"/>
    <property type="match status" value="1"/>
</dbReference>
<evidence type="ECO:0000259" key="11">
    <source>
        <dbReference type="PROSITE" id="PS50879"/>
    </source>
</evidence>
<keyword evidence="9" id="KW-0175">Coiled coil</keyword>
<dbReference type="GO" id="GO:0015074">
    <property type="term" value="P:DNA integration"/>
    <property type="evidence" value="ECO:0007669"/>
    <property type="project" value="InterPro"/>
</dbReference>
<organism evidence="13">
    <name type="scientific">Fagus sylvatica</name>
    <name type="common">Beechnut</name>
    <dbReference type="NCBI Taxonomy" id="28930"/>
    <lineage>
        <taxon>Eukaryota</taxon>
        <taxon>Viridiplantae</taxon>
        <taxon>Streptophyta</taxon>
        <taxon>Embryophyta</taxon>
        <taxon>Tracheophyta</taxon>
        <taxon>Spermatophyta</taxon>
        <taxon>Magnoliopsida</taxon>
        <taxon>eudicotyledons</taxon>
        <taxon>Gunneridae</taxon>
        <taxon>Pentapetalae</taxon>
        <taxon>rosids</taxon>
        <taxon>fabids</taxon>
        <taxon>Fagales</taxon>
        <taxon>Fagaceae</taxon>
        <taxon>Fagus</taxon>
    </lineage>
</organism>
<dbReference type="Gene3D" id="3.30.420.10">
    <property type="entry name" value="Ribonuclease H-like superfamily/Ribonuclease H"/>
    <property type="match status" value="2"/>
</dbReference>
<dbReference type="Gene3D" id="3.30.70.270">
    <property type="match status" value="2"/>
</dbReference>
<evidence type="ECO:0000256" key="7">
    <source>
        <dbReference type="ARBA" id="ARBA00022918"/>
    </source>
</evidence>
<evidence type="ECO:0000256" key="8">
    <source>
        <dbReference type="ARBA" id="ARBA00023172"/>
    </source>
</evidence>
<dbReference type="Gene3D" id="1.10.340.70">
    <property type="match status" value="1"/>
</dbReference>
<dbReference type="Gene3D" id="3.10.10.10">
    <property type="entry name" value="HIV Type 1 Reverse Transcriptase, subunit A, domain 1"/>
    <property type="match status" value="1"/>
</dbReference>